<dbReference type="InterPro" id="IPR001431">
    <property type="entry name" value="Pept_M16_Zn_BS"/>
</dbReference>
<dbReference type="AlphaFoldDB" id="A0A2P7U087"/>
<evidence type="ECO:0000256" key="5">
    <source>
        <dbReference type="ARBA" id="ARBA00017565"/>
    </source>
</evidence>
<evidence type="ECO:0000259" key="18">
    <source>
        <dbReference type="Pfam" id="PF16187"/>
    </source>
</evidence>
<keyword evidence="21" id="KW-1185">Reference proteome</keyword>
<evidence type="ECO:0000259" key="19">
    <source>
        <dbReference type="Pfam" id="PF22456"/>
    </source>
</evidence>
<dbReference type="RefSeq" id="WP_106741460.1">
    <property type="nucleotide sequence ID" value="NZ_PXYY01000032.1"/>
</dbReference>
<evidence type="ECO:0000259" key="17">
    <source>
        <dbReference type="Pfam" id="PF05193"/>
    </source>
</evidence>
<keyword evidence="6" id="KW-0645">Protease</keyword>
<organism evidence="20 21">
    <name type="scientific">Neisseria iguanae</name>
    <dbReference type="NCBI Taxonomy" id="90242"/>
    <lineage>
        <taxon>Bacteria</taxon>
        <taxon>Pseudomonadati</taxon>
        <taxon>Pseudomonadota</taxon>
        <taxon>Betaproteobacteria</taxon>
        <taxon>Neisseriales</taxon>
        <taxon>Neisseriaceae</taxon>
        <taxon>Neisseria</taxon>
    </lineage>
</organism>
<evidence type="ECO:0000256" key="8">
    <source>
        <dbReference type="ARBA" id="ARBA00022801"/>
    </source>
</evidence>
<keyword evidence="7" id="KW-0479">Metal-binding</keyword>
<evidence type="ECO:0000313" key="21">
    <source>
        <dbReference type="Proteomes" id="UP000241868"/>
    </source>
</evidence>
<dbReference type="PANTHER" id="PTHR43690:SF18">
    <property type="entry name" value="INSULIN-DEGRADING ENZYME-RELATED"/>
    <property type="match status" value="1"/>
</dbReference>
<dbReference type="EC" id="3.4.24.55" evidence="4"/>
<feature type="domain" description="Peptidase M16 middle/third" evidence="18">
    <location>
        <begin position="417"/>
        <end position="695"/>
    </location>
</feature>
<evidence type="ECO:0000256" key="2">
    <source>
        <dbReference type="ARBA" id="ARBA00002184"/>
    </source>
</evidence>
<evidence type="ECO:0000313" key="20">
    <source>
        <dbReference type="EMBL" id="PSJ80392.1"/>
    </source>
</evidence>
<evidence type="ECO:0000256" key="13">
    <source>
        <dbReference type="ARBA" id="ARBA00033450"/>
    </source>
</evidence>
<dbReference type="Proteomes" id="UP000241868">
    <property type="component" value="Unassembled WGS sequence"/>
</dbReference>
<dbReference type="Pfam" id="PF16187">
    <property type="entry name" value="Peptidase_M16_M"/>
    <property type="match status" value="1"/>
</dbReference>
<dbReference type="InterPro" id="IPR050626">
    <property type="entry name" value="Peptidase_M16"/>
</dbReference>
<accession>A0A2P7U087</accession>
<feature type="chain" id="PRO_5015191055" description="Protease 3" evidence="15">
    <location>
        <begin position="28"/>
        <end position="980"/>
    </location>
</feature>
<feature type="domain" description="Coenzyme PQQ synthesis protein F-like C-terminal lobe" evidence="19">
    <location>
        <begin position="799"/>
        <end position="897"/>
    </location>
</feature>
<comment type="similarity">
    <text evidence="3 14">Belongs to the peptidase M16 family.</text>
</comment>
<comment type="caution">
    <text evidence="20">The sequence shown here is derived from an EMBL/GenBank/DDBJ whole genome shotgun (WGS) entry which is preliminary data.</text>
</comment>
<dbReference type="PANTHER" id="PTHR43690">
    <property type="entry name" value="NARDILYSIN"/>
    <property type="match status" value="1"/>
</dbReference>
<dbReference type="OrthoDB" id="9811314at2"/>
<evidence type="ECO:0000259" key="16">
    <source>
        <dbReference type="Pfam" id="PF00675"/>
    </source>
</evidence>
<keyword evidence="15" id="KW-0732">Signal</keyword>
<feature type="domain" description="Peptidase M16 C-terminal" evidence="17">
    <location>
        <begin position="230"/>
        <end position="413"/>
    </location>
</feature>
<dbReference type="GO" id="GO:0006508">
    <property type="term" value="P:proteolysis"/>
    <property type="evidence" value="ECO:0007669"/>
    <property type="project" value="UniProtKB-KW"/>
</dbReference>
<dbReference type="PROSITE" id="PS00143">
    <property type="entry name" value="INSULINASE"/>
    <property type="match status" value="1"/>
</dbReference>
<comment type="cofactor">
    <cofactor evidence="1">
        <name>Zn(2+)</name>
        <dbReference type="ChEBI" id="CHEBI:29105"/>
    </cofactor>
</comment>
<dbReference type="NCBIfam" id="NF011681">
    <property type="entry name" value="PRK15101.1"/>
    <property type="match status" value="1"/>
</dbReference>
<feature type="domain" description="Peptidase M16 N-terminal" evidence="16">
    <location>
        <begin position="70"/>
        <end position="202"/>
    </location>
</feature>
<dbReference type="Pfam" id="PF00675">
    <property type="entry name" value="Peptidase_M16"/>
    <property type="match status" value="1"/>
</dbReference>
<dbReference type="Pfam" id="PF05193">
    <property type="entry name" value="Peptidase_M16_C"/>
    <property type="match status" value="1"/>
</dbReference>
<dbReference type="GO" id="GO:0004222">
    <property type="term" value="F:metalloendopeptidase activity"/>
    <property type="evidence" value="ECO:0007669"/>
    <property type="project" value="UniProtKB-EC"/>
</dbReference>
<keyword evidence="8" id="KW-0378">Hydrolase</keyword>
<evidence type="ECO:0000256" key="9">
    <source>
        <dbReference type="ARBA" id="ARBA00022833"/>
    </source>
</evidence>
<evidence type="ECO:0000256" key="12">
    <source>
        <dbReference type="ARBA" id="ARBA00031184"/>
    </source>
</evidence>
<dbReference type="InterPro" id="IPR011249">
    <property type="entry name" value="Metalloenz_LuxS/M16"/>
</dbReference>
<dbReference type="EMBL" id="PXYY01000032">
    <property type="protein sequence ID" value="PSJ80392.1"/>
    <property type="molecule type" value="Genomic_DNA"/>
</dbReference>
<reference evidence="20 21" key="1">
    <citation type="submission" date="2018-03" db="EMBL/GenBank/DDBJ databases">
        <title>Neisseria weixii sp. nov., isolated from the intestinal contents of Tibetan Plateau pika (Ochotona curzoniae) in Yushu, Qinghai Province, China.</title>
        <authorList>
            <person name="Gui Z."/>
        </authorList>
    </citation>
    <scope>NUCLEOTIDE SEQUENCE [LARGE SCALE GENOMIC DNA]</scope>
    <source>
        <strain evidence="20 21">ATCC 51483</strain>
    </source>
</reference>
<gene>
    <name evidence="20" type="ORF">C7N83_06465</name>
</gene>
<keyword evidence="9" id="KW-0862">Zinc</keyword>
<dbReference type="Pfam" id="PF22456">
    <property type="entry name" value="PqqF-like_C_4"/>
    <property type="match status" value="1"/>
</dbReference>
<evidence type="ECO:0000256" key="3">
    <source>
        <dbReference type="ARBA" id="ARBA00007261"/>
    </source>
</evidence>
<dbReference type="InterPro" id="IPR011765">
    <property type="entry name" value="Pept_M16_N"/>
</dbReference>
<dbReference type="GO" id="GO:0005737">
    <property type="term" value="C:cytoplasm"/>
    <property type="evidence" value="ECO:0007669"/>
    <property type="project" value="UniProtKB-ARBA"/>
</dbReference>
<dbReference type="SUPFAM" id="SSF63411">
    <property type="entry name" value="LuxS/MPP-like metallohydrolase"/>
    <property type="match status" value="4"/>
</dbReference>
<feature type="signal peptide" evidence="15">
    <location>
        <begin position="1"/>
        <end position="27"/>
    </location>
</feature>
<evidence type="ECO:0000256" key="7">
    <source>
        <dbReference type="ARBA" id="ARBA00022723"/>
    </source>
</evidence>
<dbReference type="FunFam" id="3.30.830.10:FF:000012">
    <property type="entry name" value="Protease 3"/>
    <property type="match status" value="1"/>
</dbReference>
<name>A0A2P7U087_9NEIS</name>
<evidence type="ECO:0000256" key="6">
    <source>
        <dbReference type="ARBA" id="ARBA00022670"/>
    </source>
</evidence>
<dbReference type="InterPro" id="IPR032632">
    <property type="entry name" value="Peptidase_M16_M"/>
</dbReference>
<sequence length="980" mass="110438">MNRFLGFSTAYTAVFTAFLSIALPDTAAAKDVLTVSSVAAPYRFINQTINKAPKDKAEYRAVELANGMTVLLISDPAANKSIMAAALPIGSKDDPIAQQGMAHYLEHMIFMGSKRYPDVDGLMTFLQANGGQTNASTNFMRTAYHFQVNHDAFDEAVARMADALAFPILSPVYSKKELNAVNAELVRAKASDAALTASISRDTLNPAHPNAKFLHGNRESLRNKSGSNLHDELLKFHRQYYSANLFKAVLYSKQPIEQLAKLAADTLGKMPDKQVVEPKIDVPLYRAQDKSILLQYKPLQPQKIIVLSFSYPKNEEHLFRTQTGAYLAYLFSNNTAGTLSDYLIKNGLSDSGLLALPVDNNGGNESAFVLSLALTEKGWQQRGRIISMIFQQAELIKQSGIDDAYYQEIRESLKQSFQNMDVPKSTAYAATLAETMLRYPLSNIIDAGFVADGLDKAAVMEKLNGMTPDNMILMEISDSLNPTQRVTPYFGAFYDIRPITPQQKAEWLDFSGNPKLVLPQRNPYFADDFSSNTRDMKHDYPKALRHQKGLKVFHMPSRHFADNPEVMNTMVFTIMPNHPDLKLGVAALALGYMNNLAQSQLSYQSQIAGMAVSIALTENGFVLRSSGYAQHLGKLTTDYLRNFTQIPLNATQLEQARKRMLESLEARKQAGSLTQAITVFHDFKQYPAVDWDDLYTTAKEVDLKDVATVRNRILNDINGLRVFSFGNFSDKQVKNLVRDVQKIVPNANTDVYRIRYPDVNESTRKLSHTVKVPHEDNALSIIYMPKGYGQLESRVRASLVTRILSRWYFDDLRTDKQLGYSVSQDVYTIGKTAGLQFSVQSADATPAEIMRHNQRFFDESWQKLQNLSGEEVTRQRNNMLIHLRHKPESLYQEAGRYSNDFLYGNYEFDTRQKIMALTEKLTKQDLLDFYRKAVMEREGFVFASQALGTKAKDKDAAQFDGYEQVNSIAKLQKSFEIKEY</sequence>
<evidence type="ECO:0000256" key="4">
    <source>
        <dbReference type="ARBA" id="ARBA00012449"/>
    </source>
</evidence>
<evidence type="ECO:0000256" key="14">
    <source>
        <dbReference type="RuleBase" id="RU004447"/>
    </source>
</evidence>
<proteinExistence type="inferred from homology"/>
<dbReference type="Gene3D" id="3.30.830.10">
    <property type="entry name" value="Metalloenzyme, LuxS/M16 peptidase-like"/>
    <property type="match status" value="4"/>
</dbReference>
<dbReference type="InterPro" id="IPR007863">
    <property type="entry name" value="Peptidase_M16_C"/>
</dbReference>
<evidence type="ECO:0000256" key="1">
    <source>
        <dbReference type="ARBA" id="ARBA00001947"/>
    </source>
</evidence>
<evidence type="ECO:0000256" key="11">
    <source>
        <dbReference type="ARBA" id="ARBA00029597"/>
    </source>
</evidence>
<protein>
    <recommendedName>
        <fullName evidence="5">Protease 3</fullName>
        <ecNumber evidence="4">3.4.24.55</ecNumber>
    </recommendedName>
    <alternativeName>
        <fullName evidence="13">Pitrilysin</fullName>
    </alternativeName>
    <alternativeName>
        <fullName evidence="12">Protease III</fullName>
    </alternativeName>
    <alternativeName>
        <fullName evidence="11">Protease pi</fullName>
    </alternativeName>
</protein>
<keyword evidence="10" id="KW-0482">Metalloprotease</keyword>
<evidence type="ECO:0000256" key="10">
    <source>
        <dbReference type="ARBA" id="ARBA00023049"/>
    </source>
</evidence>
<comment type="function">
    <text evidence="2">Endopeptidase that degrades small peptides of less than 7 kDa, such as glucagon and insulin.</text>
</comment>
<dbReference type="GO" id="GO:0046872">
    <property type="term" value="F:metal ion binding"/>
    <property type="evidence" value="ECO:0007669"/>
    <property type="project" value="UniProtKB-KW"/>
</dbReference>
<evidence type="ECO:0000256" key="15">
    <source>
        <dbReference type="SAM" id="SignalP"/>
    </source>
</evidence>
<dbReference type="InterPro" id="IPR054734">
    <property type="entry name" value="PqqF-like_C_4"/>
</dbReference>